<evidence type="ECO:0000313" key="5">
    <source>
        <dbReference type="Proteomes" id="UP001589810"/>
    </source>
</evidence>
<feature type="region of interest" description="Disordered" evidence="1">
    <location>
        <begin position="24"/>
        <end position="44"/>
    </location>
</feature>
<dbReference type="PROSITE" id="PS51257">
    <property type="entry name" value="PROKAR_LIPOPROTEIN"/>
    <property type="match status" value="1"/>
</dbReference>
<reference evidence="4 5" key="1">
    <citation type="submission" date="2024-09" db="EMBL/GenBank/DDBJ databases">
        <authorList>
            <person name="Sun Q."/>
            <person name="Mori K."/>
        </authorList>
    </citation>
    <scope>NUCLEOTIDE SEQUENCE [LARGE SCALE GENOMIC DNA]</scope>
    <source>
        <strain evidence="4 5">TBRC 1432</strain>
    </source>
</reference>
<proteinExistence type="predicted"/>
<organism evidence="4 5">
    <name type="scientific">Kutzneria chonburiensis</name>
    <dbReference type="NCBI Taxonomy" id="1483604"/>
    <lineage>
        <taxon>Bacteria</taxon>
        <taxon>Bacillati</taxon>
        <taxon>Actinomycetota</taxon>
        <taxon>Actinomycetes</taxon>
        <taxon>Pseudonocardiales</taxon>
        <taxon>Pseudonocardiaceae</taxon>
        <taxon>Kutzneria</taxon>
    </lineage>
</organism>
<keyword evidence="2" id="KW-0732">Signal</keyword>
<sequence>MKLRYLSLLGTAAFLVGCTAPAPAPPPATTTSTTPAKPLGPRISLGPSDAASGLRVIPIHLVNCGAGALTVTGFPALRVLDEDRKAIDVKVESGADAVALVPSLQHPPTTFTLTPGQQADAAVLWKNRVTDSTVEATNGAYFDVAPAAGQPWQTQTPDGPIDLGNTGKVAVSPWTPVESHASCPVS</sequence>
<evidence type="ECO:0000256" key="2">
    <source>
        <dbReference type="SAM" id="SignalP"/>
    </source>
</evidence>
<name>A0ABV6MSW4_9PSEU</name>
<protein>
    <submittedName>
        <fullName evidence="4">DUF4232 domain-containing protein</fullName>
    </submittedName>
</protein>
<accession>A0ABV6MSW4</accession>
<evidence type="ECO:0000256" key="1">
    <source>
        <dbReference type="SAM" id="MobiDB-lite"/>
    </source>
</evidence>
<dbReference type="InterPro" id="IPR025326">
    <property type="entry name" value="DUF4232"/>
</dbReference>
<feature type="domain" description="DUF4232" evidence="3">
    <location>
        <begin position="43"/>
        <end position="175"/>
    </location>
</feature>
<dbReference type="Proteomes" id="UP001589810">
    <property type="component" value="Unassembled WGS sequence"/>
</dbReference>
<dbReference type="EMBL" id="JBHLUD010000004">
    <property type="protein sequence ID" value="MFC0542906.1"/>
    <property type="molecule type" value="Genomic_DNA"/>
</dbReference>
<comment type="caution">
    <text evidence="4">The sequence shown here is derived from an EMBL/GenBank/DDBJ whole genome shotgun (WGS) entry which is preliminary data.</text>
</comment>
<evidence type="ECO:0000313" key="4">
    <source>
        <dbReference type="EMBL" id="MFC0542906.1"/>
    </source>
</evidence>
<gene>
    <name evidence="4" type="ORF">ACFFH7_15515</name>
</gene>
<feature type="signal peptide" evidence="2">
    <location>
        <begin position="1"/>
        <end position="24"/>
    </location>
</feature>
<evidence type="ECO:0000259" key="3">
    <source>
        <dbReference type="Pfam" id="PF14016"/>
    </source>
</evidence>
<feature type="chain" id="PRO_5047105892" evidence="2">
    <location>
        <begin position="25"/>
        <end position="186"/>
    </location>
</feature>
<dbReference type="Pfam" id="PF14016">
    <property type="entry name" value="DUF4232"/>
    <property type="match status" value="1"/>
</dbReference>
<keyword evidence="5" id="KW-1185">Reference proteome</keyword>
<dbReference type="RefSeq" id="WP_379794042.1">
    <property type="nucleotide sequence ID" value="NZ_JBHLUD010000004.1"/>
</dbReference>